<evidence type="ECO:0000256" key="1">
    <source>
        <dbReference type="SAM" id="Phobius"/>
    </source>
</evidence>
<sequence length="201" mass="22525">MAVINSALPPPTSTVRPSKLPSPFSSFLFVLAVAFTAYYVFFSTHDEKKLVFWVKHPRHTDAVKVLVPYDADVADTKKVVKSELAPAIDKESLGQVLLLSTRAGRLSPDTKIRRLAGREKTLIVFVDNVESRLYLKTLTADQVPIQVNNPLCLKSNEAYIAVTRILTGDYAQQDINILKKSLCESSIESWSSRYSYNFREG</sequence>
<accession>A0A9N9F2U5</accession>
<organism evidence="2 3">
    <name type="scientific">Paraglomus brasilianum</name>
    <dbReference type="NCBI Taxonomy" id="144538"/>
    <lineage>
        <taxon>Eukaryota</taxon>
        <taxon>Fungi</taxon>
        <taxon>Fungi incertae sedis</taxon>
        <taxon>Mucoromycota</taxon>
        <taxon>Glomeromycotina</taxon>
        <taxon>Glomeromycetes</taxon>
        <taxon>Paraglomerales</taxon>
        <taxon>Paraglomeraceae</taxon>
        <taxon>Paraglomus</taxon>
    </lineage>
</organism>
<name>A0A9N9F2U5_9GLOM</name>
<feature type="transmembrane region" description="Helical" evidence="1">
    <location>
        <begin position="20"/>
        <end position="41"/>
    </location>
</feature>
<keyword evidence="1" id="KW-0472">Membrane</keyword>
<protein>
    <submittedName>
        <fullName evidence="2">10405_t:CDS:1</fullName>
    </submittedName>
</protein>
<keyword evidence="1" id="KW-0812">Transmembrane</keyword>
<reference evidence="2" key="1">
    <citation type="submission" date="2021-06" db="EMBL/GenBank/DDBJ databases">
        <authorList>
            <person name="Kallberg Y."/>
            <person name="Tangrot J."/>
            <person name="Rosling A."/>
        </authorList>
    </citation>
    <scope>NUCLEOTIDE SEQUENCE</scope>
    <source>
        <strain evidence="2">BR232B</strain>
    </source>
</reference>
<comment type="caution">
    <text evidence="2">The sequence shown here is derived from an EMBL/GenBank/DDBJ whole genome shotgun (WGS) entry which is preliminary data.</text>
</comment>
<dbReference type="EMBL" id="CAJVPI010000241">
    <property type="protein sequence ID" value="CAG8506568.1"/>
    <property type="molecule type" value="Genomic_DNA"/>
</dbReference>
<keyword evidence="3" id="KW-1185">Reference proteome</keyword>
<evidence type="ECO:0000313" key="3">
    <source>
        <dbReference type="Proteomes" id="UP000789739"/>
    </source>
</evidence>
<dbReference type="OrthoDB" id="2392324at2759"/>
<dbReference type="Proteomes" id="UP000789739">
    <property type="component" value="Unassembled WGS sequence"/>
</dbReference>
<gene>
    <name evidence="2" type="ORF">PBRASI_LOCUS2887</name>
</gene>
<keyword evidence="1" id="KW-1133">Transmembrane helix</keyword>
<proteinExistence type="predicted"/>
<feature type="non-terminal residue" evidence="2">
    <location>
        <position position="1"/>
    </location>
</feature>
<dbReference type="AlphaFoldDB" id="A0A9N9F2U5"/>
<evidence type="ECO:0000313" key="2">
    <source>
        <dbReference type="EMBL" id="CAG8506568.1"/>
    </source>
</evidence>